<protein>
    <submittedName>
        <fullName evidence="2">Uncharacterized protein</fullName>
    </submittedName>
</protein>
<reference evidence="1 4" key="2">
    <citation type="submission" date="2016-04" db="EMBL/GenBank/DDBJ databases">
        <title>Complete genome sequence of Thermococcus thioreducens type strain OGL-20P.</title>
        <authorList>
            <person name="Oger P.M."/>
        </authorList>
    </citation>
    <scope>NUCLEOTIDE SEQUENCE [LARGE SCALE GENOMIC DNA]</scope>
    <source>
        <strain evidence="1 4">OGL-20P</strain>
    </source>
</reference>
<evidence type="ECO:0000313" key="3">
    <source>
        <dbReference type="Proteomes" id="UP000051862"/>
    </source>
</evidence>
<dbReference type="GeneID" id="33333248"/>
<reference evidence="2 3" key="1">
    <citation type="submission" date="2015-08" db="EMBL/GenBank/DDBJ databases">
        <title>Thermococcus thioreducens DSM 14981 genome sequencing.</title>
        <authorList>
            <person name="Hong S.-J."/>
            <person name="Kim M.-C."/>
            <person name="Shin J.-H."/>
        </authorList>
    </citation>
    <scope>NUCLEOTIDE SEQUENCE [LARGE SCALE GENOMIC DNA]</scope>
    <source>
        <strain evidence="2 3">DSM 14981</strain>
    </source>
</reference>
<dbReference type="EMBL" id="CP015105">
    <property type="protein sequence ID" value="ASJ11821.1"/>
    <property type="molecule type" value="Genomic_DNA"/>
</dbReference>
<dbReference type="KEGG" id="ttd:A3L14_02460"/>
<dbReference type="AlphaFoldDB" id="A0A0Q2QQC7"/>
<gene>
    <name evidence="1" type="ORF">A3L14_02460</name>
    <name evidence="2" type="ORF">AMR53_07400</name>
</gene>
<evidence type="ECO:0000313" key="4">
    <source>
        <dbReference type="Proteomes" id="UP000250136"/>
    </source>
</evidence>
<name>A0A0Q2QQC7_9EURY</name>
<accession>A0A0Q2QQC7</accession>
<evidence type="ECO:0000313" key="2">
    <source>
        <dbReference type="EMBL" id="KQH82157.1"/>
    </source>
</evidence>
<evidence type="ECO:0000313" key="1">
    <source>
        <dbReference type="EMBL" id="ASJ11821.1"/>
    </source>
</evidence>
<sequence length="148" mass="16145">MPPDFKDPEKVRAVGDAISGIADDPIHILKQAGIDIEPELEEFLQFLAEIGGEKVEPEGQINVARVPKPSGELAEAKLEVLSILHGLEFAGFSEEAKQKAIERLSARIGEVSAEKLTPENLQKLGLCAFAVEMIKSGNFERLGEIERI</sequence>
<organism evidence="2 3">
    <name type="scientific">Thermococcus thioreducens</name>
    <dbReference type="NCBI Taxonomy" id="277988"/>
    <lineage>
        <taxon>Archaea</taxon>
        <taxon>Methanobacteriati</taxon>
        <taxon>Methanobacteriota</taxon>
        <taxon>Thermococci</taxon>
        <taxon>Thermococcales</taxon>
        <taxon>Thermococcaceae</taxon>
        <taxon>Thermococcus</taxon>
    </lineage>
</organism>
<dbReference type="RefSeq" id="WP_055429647.1">
    <property type="nucleotide sequence ID" value="NZ_CP015105.1"/>
</dbReference>
<dbReference type="Proteomes" id="UP000250136">
    <property type="component" value="Chromosome"/>
</dbReference>
<proteinExistence type="predicted"/>
<dbReference type="Proteomes" id="UP000051862">
    <property type="component" value="Unassembled WGS sequence"/>
</dbReference>
<dbReference type="PATRIC" id="fig|277988.4.peg.1559"/>
<dbReference type="OrthoDB" id="102593at2157"/>
<dbReference type="EMBL" id="LIXN01000011">
    <property type="protein sequence ID" value="KQH82157.1"/>
    <property type="molecule type" value="Genomic_DNA"/>
</dbReference>
<keyword evidence="4" id="KW-1185">Reference proteome</keyword>